<dbReference type="GO" id="GO:0016787">
    <property type="term" value="F:hydrolase activity"/>
    <property type="evidence" value="ECO:0007669"/>
    <property type="project" value="UniProtKB-KW"/>
</dbReference>
<dbReference type="SUPFAM" id="SSF56300">
    <property type="entry name" value="Metallo-dependent phosphatases"/>
    <property type="match status" value="1"/>
</dbReference>
<dbReference type="InterPro" id="IPR026336">
    <property type="entry name" value="PdeM-like"/>
</dbReference>
<dbReference type="NCBIfam" id="TIGR04123">
    <property type="entry name" value="P_estr_lig_assc"/>
    <property type="match status" value="1"/>
</dbReference>
<dbReference type="PANTHER" id="PTHR39323:SF1">
    <property type="entry name" value="BLR1149 PROTEIN"/>
    <property type="match status" value="1"/>
</dbReference>
<dbReference type="InterPro" id="IPR024173">
    <property type="entry name" value="Pesterase_MJ0037-like"/>
</dbReference>
<dbReference type="PANTHER" id="PTHR39323">
    <property type="entry name" value="BLR1149 PROTEIN"/>
    <property type="match status" value="1"/>
</dbReference>
<keyword evidence="2" id="KW-0540">Nuclease</keyword>
<keyword evidence="2" id="KW-0255">Endonuclease</keyword>
<accession>A0ABS1R3H6</accession>
<dbReference type="GO" id="GO:0016874">
    <property type="term" value="F:ligase activity"/>
    <property type="evidence" value="ECO:0007669"/>
    <property type="project" value="UniProtKB-KW"/>
</dbReference>
<feature type="domain" description="Calcineurin-like phosphoesterase" evidence="1">
    <location>
        <begin position="26"/>
        <end position="115"/>
    </location>
</feature>
<comment type="caution">
    <text evidence="2">The sequence shown here is derived from an EMBL/GenBank/DDBJ whole genome shotgun (WGS) entry which is preliminary data.</text>
</comment>
<gene>
    <name evidence="2" type="primary">pdeM</name>
    <name evidence="2" type="ORF">JKG61_09760</name>
</gene>
<sequence length="214" mass="24954">MERSLYWRELELQMLAEKVLYIPSYQILVLSDWHLGKLGHFRQEGIFVPRMRLQRELDRLGILLQERSVHKVVFLGDLFHSVWNREWDEFIEYIQEFPTVEFILTKGNHDILTDTLLSESPLLVVDYLTIEKDLVLSHEPIPVSLGALNIVGHVHPGTEIYAKGRQKFKLPCFHLQDNILTLPAFGRWTGVCIIKKTVSNRLFPILGNEVLEIL</sequence>
<dbReference type="RefSeq" id="WP_202102784.1">
    <property type="nucleotide sequence ID" value="NZ_JAERTY010000004.1"/>
</dbReference>
<dbReference type="EMBL" id="JAERTY010000004">
    <property type="protein sequence ID" value="MBL1409035.1"/>
    <property type="molecule type" value="Genomic_DNA"/>
</dbReference>
<dbReference type="InterPro" id="IPR004843">
    <property type="entry name" value="Calcineurin-like_PHP"/>
</dbReference>
<proteinExistence type="predicted"/>
<organism evidence="2 3">
    <name type="scientific">Sphingobacterium faecale</name>
    <dbReference type="NCBI Taxonomy" id="2803775"/>
    <lineage>
        <taxon>Bacteria</taxon>
        <taxon>Pseudomonadati</taxon>
        <taxon>Bacteroidota</taxon>
        <taxon>Sphingobacteriia</taxon>
        <taxon>Sphingobacteriales</taxon>
        <taxon>Sphingobacteriaceae</taxon>
        <taxon>Sphingobacterium</taxon>
    </lineage>
</organism>
<name>A0ABS1R3H6_9SPHI</name>
<dbReference type="Gene3D" id="3.60.21.10">
    <property type="match status" value="1"/>
</dbReference>
<dbReference type="Proteomes" id="UP000625283">
    <property type="component" value="Unassembled WGS sequence"/>
</dbReference>
<protein>
    <submittedName>
        <fullName evidence="2">Ligase-associated DNA damage response endonuclease PdeM</fullName>
        <ecNumber evidence="2">3.1.-.-</ecNumber>
    </submittedName>
</protein>
<dbReference type="Pfam" id="PF00149">
    <property type="entry name" value="Metallophos"/>
    <property type="match status" value="1"/>
</dbReference>
<dbReference type="EC" id="3.1.-.-" evidence="2"/>
<keyword evidence="2" id="KW-0378">Hydrolase</keyword>
<keyword evidence="3" id="KW-1185">Reference proteome</keyword>
<evidence type="ECO:0000313" key="2">
    <source>
        <dbReference type="EMBL" id="MBL1409035.1"/>
    </source>
</evidence>
<dbReference type="PIRSF" id="PIRSF000887">
    <property type="entry name" value="Pesterase_MJ0037"/>
    <property type="match status" value="1"/>
</dbReference>
<dbReference type="GO" id="GO:0004519">
    <property type="term" value="F:endonuclease activity"/>
    <property type="evidence" value="ECO:0007669"/>
    <property type="project" value="UniProtKB-KW"/>
</dbReference>
<keyword evidence="2" id="KW-0436">Ligase</keyword>
<evidence type="ECO:0000313" key="3">
    <source>
        <dbReference type="Proteomes" id="UP000625283"/>
    </source>
</evidence>
<evidence type="ECO:0000259" key="1">
    <source>
        <dbReference type="Pfam" id="PF00149"/>
    </source>
</evidence>
<reference evidence="2 3" key="1">
    <citation type="submission" date="2021-01" db="EMBL/GenBank/DDBJ databases">
        <title>C459-1 draft genome sequence.</title>
        <authorList>
            <person name="Zhang X.-F."/>
        </authorList>
    </citation>
    <scope>NUCLEOTIDE SEQUENCE [LARGE SCALE GENOMIC DNA]</scope>
    <source>
        <strain evidence="3">C459-1</strain>
    </source>
</reference>
<dbReference type="InterPro" id="IPR029052">
    <property type="entry name" value="Metallo-depent_PP-like"/>
</dbReference>